<protein>
    <submittedName>
        <fullName evidence="2">Uncharacterized protein</fullName>
    </submittedName>
</protein>
<evidence type="ECO:0000313" key="2">
    <source>
        <dbReference type="EMBL" id="OGE98839.1"/>
    </source>
</evidence>
<name>A0A1F5Q9F4_9BACT</name>
<sequence>MRKDYEKLFTNLTPPEPPAGLFDRILLAIKREQELRSSKRLAFGFLALLAVSLIATPFSWTLFSGQMAESGVLQFISVAISDLGTFLSIWPDSVMAIAESLPITGIVLFTVNMILAVFTLRLFLYKKRLLVGYLFHAGQLA</sequence>
<evidence type="ECO:0000256" key="1">
    <source>
        <dbReference type="SAM" id="Phobius"/>
    </source>
</evidence>
<accession>A0A1F5Q9F4</accession>
<feature type="transmembrane region" description="Helical" evidence="1">
    <location>
        <begin position="41"/>
        <end position="60"/>
    </location>
</feature>
<proteinExistence type="predicted"/>
<dbReference type="AlphaFoldDB" id="A0A1F5Q9F4"/>
<keyword evidence="1" id="KW-1133">Transmembrane helix</keyword>
<keyword evidence="1" id="KW-0812">Transmembrane</keyword>
<gene>
    <name evidence="2" type="ORF">A3J05_01690</name>
</gene>
<evidence type="ECO:0000313" key="3">
    <source>
        <dbReference type="Proteomes" id="UP000177235"/>
    </source>
</evidence>
<keyword evidence="1" id="KW-0472">Membrane</keyword>
<reference evidence="2 3" key="1">
    <citation type="journal article" date="2016" name="Nat. Commun.">
        <title>Thousands of microbial genomes shed light on interconnected biogeochemical processes in an aquifer system.</title>
        <authorList>
            <person name="Anantharaman K."/>
            <person name="Brown C.T."/>
            <person name="Hug L.A."/>
            <person name="Sharon I."/>
            <person name="Castelle C.J."/>
            <person name="Probst A.J."/>
            <person name="Thomas B.C."/>
            <person name="Singh A."/>
            <person name="Wilkins M.J."/>
            <person name="Karaoz U."/>
            <person name="Brodie E.L."/>
            <person name="Williams K.H."/>
            <person name="Hubbard S.S."/>
            <person name="Banfield J.F."/>
        </authorList>
    </citation>
    <scope>NUCLEOTIDE SEQUENCE [LARGE SCALE GENOMIC DNA]</scope>
</reference>
<organism evidence="2 3">
    <name type="scientific">Candidatus Doudnabacteria bacterium RIFCSPLOWO2_02_FULL_48_13</name>
    <dbReference type="NCBI Taxonomy" id="1817845"/>
    <lineage>
        <taxon>Bacteria</taxon>
        <taxon>Candidatus Doudnaibacteriota</taxon>
    </lineage>
</organism>
<dbReference type="Proteomes" id="UP000177235">
    <property type="component" value="Unassembled WGS sequence"/>
</dbReference>
<comment type="caution">
    <text evidence="2">The sequence shown here is derived from an EMBL/GenBank/DDBJ whole genome shotgun (WGS) entry which is preliminary data.</text>
</comment>
<dbReference type="EMBL" id="MFFF01000026">
    <property type="protein sequence ID" value="OGE98839.1"/>
    <property type="molecule type" value="Genomic_DNA"/>
</dbReference>
<feature type="transmembrane region" description="Helical" evidence="1">
    <location>
        <begin position="103"/>
        <end position="124"/>
    </location>
</feature>